<evidence type="ECO:0000313" key="2">
    <source>
        <dbReference type="EMBL" id="KAH9528115.1"/>
    </source>
</evidence>
<reference evidence="2" key="1">
    <citation type="submission" date="2013-05" db="EMBL/GenBank/DDBJ databases">
        <authorList>
            <person name="Yim A.K.Y."/>
            <person name="Chan T.F."/>
            <person name="Ji K.M."/>
            <person name="Liu X.Y."/>
            <person name="Zhou J.W."/>
            <person name="Li R.Q."/>
            <person name="Yang K.Y."/>
            <person name="Li J."/>
            <person name="Li M."/>
            <person name="Law P.T.W."/>
            <person name="Wu Y.L."/>
            <person name="Cai Z.L."/>
            <person name="Qin H."/>
            <person name="Bao Y."/>
            <person name="Leung R.K.K."/>
            <person name="Ng P.K.S."/>
            <person name="Zou J."/>
            <person name="Zhong X.J."/>
            <person name="Ran P.X."/>
            <person name="Zhong N.S."/>
            <person name="Liu Z.G."/>
            <person name="Tsui S.K.W."/>
        </authorList>
    </citation>
    <scope>NUCLEOTIDE SEQUENCE</scope>
    <source>
        <strain evidence="2">Derf</strain>
        <tissue evidence="2">Whole organism</tissue>
    </source>
</reference>
<name>A0A922LD75_DERFA</name>
<evidence type="ECO:0000313" key="3">
    <source>
        <dbReference type="Proteomes" id="UP000790347"/>
    </source>
</evidence>
<keyword evidence="1" id="KW-0812">Transmembrane</keyword>
<dbReference type="Proteomes" id="UP000790347">
    <property type="component" value="Unassembled WGS sequence"/>
</dbReference>
<sequence>MINALELVINKNMLNTNIPMAIAMFHLYSYVYGCLSLCEKKLARYLRPLKKDKLIKFIIRFGYFRHHSIHFRMANIHVNSLMND</sequence>
<gene>
    <name evidence="2" type="ORF">DERF_002086</name>
</gene>
<feature type="transmembrane region" description="Helical" evidence="1">
    <location>
        <begin position="20"/>
        <end position="38"/>
    </location>
</feature>
<comment type="caution">
    <text evidence="2">The sequence shown here is derived from an EMBL/GenBank/DDBJ whole genome shotgun (WGS) entry which is preliminary data.</text>
</comment>
<proteinExistence type="predicted"/>
<keyword evidence="1" id="KW-0472">Membrane</keyword>
<dbReference type="AlphaFoldDB" id="A0A922LD75"/>
<evidence type="ECO:0000256" key="1">
    <source>
        <dbReference type="SAM" id="Phobius"/>
    </source>
</evidence>
<protein>
    <submittedName>
        <fullName evidence="2">Uncharacterized protein</fullName>
    </submittedName>
</protein>
<reference evidence="2" key="2">
    <citation type="journal article" date="2022" name="Res Sq">
        <title>Comparative Genomics Reveals Insights into the Divergent Evolution of Astigmatic Mites and Household Pest Adaptations.</title>
        <authorList>
            <person name="Xiong Q."/>
            <person name="Wan A.T.-Y."/>
            <person name="Liu X.-Y."/>
            <person name="Fung C.S.-H."/>
            <person name="Xiao X."/>
            <person name="Malainual N."/>
            <person name="Hou J."/>
            <person name="Wang L."/>
            <person name="Wang M."/>
            <person name="Yang K."/>
            <person name="Cui Y."/>
            <person name="Leung E."/>
            <person name="Nong W."/>
            <person name="Shin S.-K."/>
            <person name="Au S."/>
            <person name="Jeong K.Y."/>
            <person name="Chew F.T."/>
            <person name="Hui J."/>
            <person name="Leung T.F."/>
            <person name="Tungtrongchitr A."/>
            <person name="Zhong N."/>
            <person name="Liu Z."/>
            <person name="Tsui S."/>
        </authorList>
    </citation>
    <scope>NUCLEOTIDE SEQUENCE</scope>
    <source>
        <strain evidence="2">Derf</strain>
        <tissue evidence="2">Whole organism</tissue>
    </source>
</reference>
<keyword evidence="3" id="KW-1185">Reference proteome</keyword>
<dbReference type="EMBL" id="ASGP02000001">
    <property type="protein sequence ID" value="KAH9528115.1"/>
    <property type="molecule type" value="Genomic_DNA"/>
</dbReference>
<keyword evidence="1" id="KW-1133">Transmembrane helix</keyword>
<organism evidence="2 3">
    <name type="scientific">Dermatophagoides farinae</name>
    <name type="common">American house dust mite</name>
    <dbReference type="NCBI Taxonomy" id="6954"/>
    <lineage>
        <taxon>Eukaryota</taxon>
        <taxon>Metazoa</taxon>
        <taxon>Ecdysozoa</taxon>
        <taxon>Arthropoda</taxon>
        <taxon>Chelicerata</taxon>
        <taxon>Arachnida</taxon>
        <taxon>Acari</taxon>
        <taxon>Acariformes</taxon>
        <taxon>Sarcoptiformes</taxon>
        <taxon>Astigmata</taxon>
        <taxon>Psoroptidia</taxon>
        <taxon>Analgoidea</taxon>
        <taxon>Pyroglyphidae</taxon>
        <taxon>Dermatophagoidinae</taxon>
        <taxon>Dermatophagoides</taxon>
    </lineage>
</organism>
<accession>A0A922LD75</accession>